<evidence type="ECO:0000313" key="6">
    <source>
        <dbReference type="Proteomes" id="UP001152049"/>
    </source>
</evidence>
<feature type="domain" description="Nephrocystin 3-like N-terminal" evidence="4">
    <location>
        <begin position="324"/>
        <end position="494"/>
    </location>
</feature>
<dbReference type="OrthoDB" id="448455at2759"/>
<reference evidence="5" key="1">
    <citation type="submission" date="2022-09" db="EMBL/GenBank/DDBJ databases">
        <title>Fusarium specimens isolated from Avocado Roots.</title>
        <authorList>
            <person name="Stajich J."/>
            <person name="Roper C."/>
            <person name="Heimlech-Rivalta G."/>
        </authorList>
    </citation>
    <scope>NUCLEOTIDE SEQUENCE</scope>
    <source>
        <strain evidence="5">CF00136</strain>
    </source>
</reference>
<gene>
    <name evidence="5" type="ORF">NW762_006380</name>
</gene>
<dbReference type="InterPro" id="IPR031350">
    <property type="entry name" value="Goodbye_dom"/>
</dbReference>
<evidence type="ECO:0000259" key="3">
    <source>
        <dbReference type="Pfam" id="PF17109"/>
    </source>
</evidence>
<feature type="region of interest" description="Disordered" evidence="2">
    <location>
        <begin position="282"/>
        <end position="305"/>
    </location>
</feature>
<keyword evidence="6" id="KW-1185">Reference proteome</keyword>
<evidence type="ECO:0000313" key="5">
    <source>
        <dbReference type="EMBL" id="KAJ4263561.1"/>
    </source>
</evidence>
<keyword evidence="1" id="KW-0677">Repeat</keyword>
<feature type="domain" description="Fungal STAND N-terminal Goodbye" evidence="3">
    <location>
        <begin position="25"/>
        <end position="144"/>
    </location>
</feature>
<accession>A0A9W8S1W6</accession>
<dbReference type="Proteomes" id="UP001152049">
    <property type="component" value="Unassembled WGS sequence"/>
</dbReference>
<proteinExistence type="predicted"/>
<evidence type="ECO:0000256" key="1">
    <source>
        <dbReference type="ARBA" id="ARBA00022737"/>
    </source>
</evidence>
<comment type="caution">
    <text evidence="5">The sequence shown here is derived from an EMBL/GenBank/DDBJ whole genome shotgun (WGS) entry which is preliminary data.</text>
</comment>
<dbReference type="InterPro" id="IPR056884">
    <property type="entry name" value="NPHP3-like_N"/>
</dbReference>
<dbReference type="InterPro" id="IPR027417">
    <property type="entry name" value="P-loop_NTPase"/>
</dbReference>
<evidence type="ECO:0008006" key="7">
    <source>
        <dbReference type="Google" id="ProtNLM"/>
    </source>
</evidence>
<dbReference type="Pfam" id="PF17109">
    <property type="entry name" value="Goodbye"/>
    <property type="match status" value="1"/>
</dbReference>
<dbReference type="InterPro" id="IPR011990">
    <property type="entry name" value="TPR-like_helical_dom_sf"/>
</dbReference>
<dbReference type="Gene3D" id="3.40.50.300">
    <property type="entry name" value="P-loop containing nucleotide triphosphate hydrolases"/>
    <property type="match status" value="1"/>
</dbReference>
<name>A0A9W8S1W6_9HYPO</name>
<sequence length="1530" mass="173861">MTHKKPPVELEKQLKNDNRDVADLWKEALKDYKGIVGFDLQRKFDNVQVQGMLDFGVNQMNKFHKFRHDGGRVDRLRTLFASNLDLVEQSANQVIAAAAPAFPPAAAIGTAMTFMLRACRAMKADYDMVIVFFDDMNSFLSRITILETRLPKDKAYQNCLMDVFTSVLTICGIAHKYIELGRFKKWVSGLLKGLIGDGDDLGEARAGLDKKLQHLQQATEFAILGNTEETLAMSAQLEENQQSHKEMLQKVGQAIDTIQENTENIKDDVAKLLKLFGGHQREKTLEKPQANRPPSASALRNALPTVGNDDHEYKVLKETLLPESCGWLFQEPEWEQWLSMKDGSRPLLAITAQPGAGKSHLAASVYDKLAQMAKDDESGHTCVGHFYFREREFTYVWFVAAIVTAINQVAETNSAACDKFTAQYARDDIYFDLSSWKILVKIFLGAVFDRNSKFHLFLVLDGLDELWDWQSFTEFLSEFIQEEQYRISLIVTTRSGCLDDLPEDTEFFRIEATKEKQRQDLKALIWHRINVLQHLRRFSRYVKQRIAGKVEETAPNMLYAEHFLSRLNNLGREGAVLRALEQDKPEDLHGIYEILLGECQRRMPSNHQQIAASLLHWIAFALDSPSLNEVQSLVKFLSQDEKFDIEEIPEFFSKFLRIGDAGYDAELRAKFQTVEGAGVQDLRQSEDGNNDAIYDDGPLPVRFQERSMRDYFTNSWHGSSLLRWGPSEAHRRILLTSTKLIQPSQTDDESLRKYCATYYIIHWISIRIDQHTPQEQTEVLEAVAEVLSDRTGFSELLGKTDVTYNRSRNAAADESAQEWSKLIDIGAIKESLSDFAMGWWRSVGETPSNLRLGLAKGYLRELYGSKTSEDANKAWGRLCSLMHATDLGGLLYDQASVNFPDFCEAKKNNNAKDKTAVPAQTIGDVAESNSSESQEEAQKKGGEETAEDDFDEYFASLGILNLFGDEIKPDAGAHRAVAQVLVEADFHEPAQKTCKIALELCKPTDEEWYRSSCFLSEILLLRAKKKEAHQVMLEAVVQLSSNNISPSLSRLVYAACARAQKKRHHYDAAIESYGKGKTADPDGLTPAADLIDELEVVEKKQDKIEYIRKLKSWSLLERITWIASNYSEDHRERLERFCDIANETGEQGFIVNFYQEAITLLDNLEAGTPLRIDLAYIHIHVCRNLEKALELLDQVFDNRSTSFLFPITRVDDSETVYRAVYLMANVQLELFRKSRDPIYKGRCLDSLVGLMQRPFPMDVPQESPFYTSQRRVAMSYMYMVMGPLSKFQEVVQSLLDDSFTGLSDSVGWNDNEYLGVLAQTLGLLSLSLRKDEKLQRYARIVGSALFSKLSDISLNSEDDPEEEPTTVKKTVKVGQDNVTEGQEKVEDEDNEESDSDEEVGDAPEEEGDLSRPGTALYICEGFCRPKRRFHYWGGHSAYFYPVLSSGLICEECQAVYAHEAVRRGERKLQGRHFYGIEHTYLKLPIEGWRGVKDGMLIIEGEQSVGMGDFLEKIRMEVCREAWDRLWAGDV</sequence>
<feature type="region of interest" description="Disordered" evidence="2">
    <location>
        <begin position="914"/>
        <end position="945"/>
    </location>
</feature>
<evidence type="ECO:0000256" key="2">
    <source>
        <dbReference type="SAM" id="MobiDB-lite"/>
    </source>
</evidence>
<dbReference type="PANTHER" id="PTHR10039">
    <property type="entry name" value="AMELOGENIN"/>
    <property type="match status" value="1"/>
</dbReference>
<dbReference type="PANTHER" id="PTHR10039:SF17">
    <property type="entry name" value="FUNGAL STAND N-TERMINAL GOODBYE DOMAIN-CONTAINING PROTEIN-RELATED"/>
    <property type="match status" value="1"/>
</dbReference>
<feature type="compositionally biased region" description="Acidic residues" evidence="2">
    <location>
        <begin position="1385"/>
        <end position="1407"/>
    </location>
</feature>
<dbReference type="Gene3D" id="1.25.40.10">
    <property type="entry name" value="Tetratricopeptide repeat domain"/>
    <property type="match status" value="1"/>
</dbReference>
<dbReference type="SUPFAM" id="SSF52540">
    <property type="entry name" value="P-loop containing nucleoside triphosphate hydrolases"/>
    <property type="match status" value="1"/>
</dbReference>
<evidence type="ECO:0000259" key="4">
    <source>
        <dbReference type="Pfam" id="PF24883"/>
    </source>
</evidence>
<feature type="region of interest" description="Disordered" evidence="2">
    <location>
        <begin position="1354"/>
        <end position="1411"/>
    </location>
</feature>
<dbReference type="EMBL" id="JAOQAZ010000010">
    <property type="protein sequence ID" value="KAJ4263561.1"/>
    <property type="molecule type" value="Genomic_DNA"/>
</dbReference>
<dbReference type="Pfam" id="PF24883">
    <property type="entry name" value="NPHP3_N"/>
    <property type="match status" value="1"/>
</dbReference>
<organism evidence="5 6">
    <name type="scientific">Fusarium torreyae</name>
    <dbReference type="NCBI Taxonomy" id="1237075"/>
    <lineage>
        <taxon>Eukaryota</taxon>
        <taxon>Fungi</taxon>
        <taxon>Dikarya</taxon>
        <taxon>Ascomycota</taxon>
        <taxon>Pezizomycotina</taxon>
        <taxon>Sordariomycetes</taxon>
        <taxon>Hypocreomycetidae</taxon>
        <taxon>Hypocreales</taxon>
        <taxon>Nectriaceae</taxon>
        <taxon>Fusarium</taxon>
    </lineage>
</organism>
<protein>
    <recommendedName>
        <fullName evidence="7">Fungal STAND N-terminal Goodbye domain-containing protein</fullName>
    </recommendedName>
</protein>